<name>A0A165F0K6_EXIGL</name>
<gene>
    <name evidence="2" type="ORF">EXIGLDRAFT_773063</name>
</gene>
<feature type="compositionally biased region" description="Pro residues" evidence="1">
    <location>
        <begin position="68"/>
        <end position="78"/>
    </location>
</feature>
<sequence>MEIPQNAVASVTLDGLVQRSDGSPVSASFHRCDVVPDMVQLFPVQAILDSDTHFTPPSRMFRPDRAPAPRPPSNLPPPGNVHLALNLGRFIGHGRSGIVFAAEQMTTAGTVDGENGASFPPLVVKVARRERCLSLAREAWFYDHLECLQGVVLPRCYGWFEMKLPCEWDVAAWRNYPTSNRGTDAEEGPSELMGYSSAKLRQHNITPTPFATELAEARDRVFVLVLERVGDTMEIPSRMREDMYAAYKEIALLSVDMSRDVKYNNILMAPESPPGLPSLPSPFTGLTHKLRVIDFELAMKTFFSVETLMKRCKGYFNF</sequence>
<feature type="region of interest" description="Disordered" evidence="1">
    <location>
        <begin position="53"/>
        <end position="78"/>
    </location>
</feature>
<evidence type="ECO:0000313" key="2">
    <source>
        <dbReference type="EMBL" id="KZV88096.1"/>
    </source>
</evidence>
<dbReference type="EMBL" id="KV426108">
    <property type="protein sequence ID" value="KZV88096.1"/>
    <property type="molecule type" value="Genomic_DNA"/>
</dbReference>
<dbReference type="InterPro" id="IPR011009">
    <property type="entry name" value="Kinase-like_dom_sf"/>
</dbReference>
<organism evidence="2 3">
    <name type="scientific">Exidia glandulosa HHB12029</name>
    <dbReference type="NCBI Taxonomy" id="1314781"/>
    <lineage>
        <taxon>Eukaryota</taxon>
        <taxon>Fungi</taxon>
        <taxon>Dikarya</taxon>
        <taxon>Basidiomycota</taxon>
        <taxon>Agaricomycotina</taxon>
        <taxon>Agaricomycetes</taxon>
        <taxon>Auriculariales</taxon>
        <taxon>Exidiaceae</taxon>
        <taxon>Exidia</taxon>
    </lineage>
</organism>
<dbReference type="InParanoid" id="A0A165F0K6"/>
<evidence type="ECO:0008006" key="4">
    <source>
        <dbReference type="Google" id="ProtNLM"/>
    </source>
</evidence>
<evidence type="ECO:0000313" key="3">
    <source>
        <dbReference type="Proteomes" id="UP000077266"/>
    </source>
</evidence>
<dbReference type="Proteomes" id="UP000077266">
    <property type="component" value="Unassembled WGS sequence"/>
</dbReference>
<evidence type="ECO:0000256" key="1">
    <source>
        <dbReference type="SAM" id="MobiDB-lite"/>
    </source>
</evidence>
<dbReference type="SUPFAM" id="SSF56112">
    <property type="entry name" value="Protein kinase-like (PK-like)"/>
    <property type="match status" value="1"/>
</dbReference>
<protein>
    <recommendedName>
        <fullName evidence="4">Protein kinase domain-containing protein</fullName>
    </recommendedName>
</protein>
<accession>A0A165F0K6</accession>
<proteinExistence type="predicted"/>
<dbReference type="OrthoDB" id="3182995at2759"/>
<dbReference type="AlphaFoldDB" id="A0A165F0K6"/>
<keyword evidence="3" id="KW-1185">Reference proteome</keyword>
<reference evidence="2 3" key="1">
    <citation type="journal article" date="2016" name="Mol. Biol. Evol.">
        <title>Comparative Genomics of Early-Diverging Mushroom-Forming Fungi Provides Insights into the Origins of Lignocellulose Decay Capabilities.</title>
        <authorList>
            <person name="Nagy L.G."/>
            <person name="Riley R."/>
            <person name="Tritt A."/>
            <person name="Adam C."/>
            <person name="Daum C."/>
            <person name="Floudas D."/>
            <person name="Sun H."/>
            <person name="Yadav J.S."/>
            <person name="Pangilinan J."/>
            <person name="Larsson K.H."/>
            <person name="Matsuura K."/>
            <person name="Barry K."/>
            <person name="Labutti K."/>
            <person name="Kuo R."/>
            <person name="Ohm R.A."/>
            <person name="Bhattacharya S.S."/>
            <person name="Shirouzu T."/>
            <person name="Yoshinaga Y."/>
            <person name="Martin F.M."/>
            <person name="Grigoriev I.V."/>
            <person name="Hibbett D.S."/>
        </authorList>
    </citation>
    <scope>NUCLEOTIDE SEQUENCE [LARGE SCALE GENOMIC DNA]</scope>
    <source>
        <strain evidence="2 3">HHB12029</strain>
    </source>
</reference>